<feature type="domain" description="Histidine kinase" evidence="15">
    <location>
        <begin position="671"/>
        <end position="888"/>
    </location>
</feature>
<dbReference type="PROSITE" id="PS50109">
    <property type="entry name" value="HIS_KIN"/>
    <property type="match status" value="1"/>
</dbReference>
<accession>A0A2S5TDQ0</accession>
<dbReference type="InterPro" id="IPR003594">
    <property type="entry name" value="HATPase_dom"/>
</dbReference>
<dbReference type="GO" id="GO:0005886">
    <property type="term" value="C:plasma membrane"/>
    <property type="evidence" value="ECO:0007669"/>
    <property type="project" value="TreeGrafter"/>
</dbReference>
<evidence type="ECO:0000256" key="8">
    <source>
        <dbReference type="ARBA" id="ARBA00022777"/>
    </source>
</evidence>
<reference evidence="16 17" key="1">
    <citation type="submission" date="2018-02" db="EMBL/GenBank/DDBJ databases">
        <title>Genome sequencing of Solimonas sp. HR-BB.</title>
        <authorList>
            <person name="Lee Y."/>
            <person name="Jeon C.O."/>
        </authorList>
    </citation>
    <scope>NUCLEOTIDE SEQUENCE [LARGE SCALE GENOMIC DNA]</scope>
    <source>
        <strain evidence="16 17">HR-BB</strain>
    </source>
</reference>
<name>A0A2S5TDQ0_9GAMM</name>
<dbReference type="Pfam" id="PF13493">
    <property type="entry name" value="DUF4118"/>
    <property type="match status" value="1"/>
</dbReference>
<evidence type="ECO:0000256" key="9">
    <source>
        <dbReference type="ARBA" id="ARBA00022840"/>
    </source>
</evidence>
<dbReference type="SUPFAM" id="SSF55781">
    <property type="entry name" value="GAF domain-like"/>
    <property type="match status" value="1"/>
</dbReference>
<feature type="transmembrane region" description="Helical" evidence="14">
    <location>
        <begin position="479"/>
        <end position="499"/>
    </location>
</feature>
<dbReference type="CDD" id="cd01987">
    <property type="entry name" value="USP_KdpD-like"/>
    <property type="match status" value="1"/>
</dbReference>
<feature type="transmembrane region" description="Helical" evidence="14">
    <location>
        <begin position="400"/>
        <end position="422"/>
    </location>
</feature>
<comment type="subcellular location">
    <subcellularLocation>
        <location evidence="2">Membrane</location>
        <topology evidence="2">Multi-pass membrane protein</topology>
    </subcellularLocation>
</comment>
<dbReference type="GO" id="GO:0000155">
    <property type="term" value="F:phosphorelay sensor kinase activity"/>
    <property type="evidence" value="ECO:0007669"/>
    <property type="project" value="InterPro"/>
</dbReference>
<evidence type="ECO:0000256" key="1">
    <source>
        <dbReference type="ARBA" id="ARBA00000085"/>
    </source>
</evidence>
<dbReference type="InterPro" id="IPR004358">
    <property type="entry name" value="Sig_transdc_His_kin-like_C"/>
</dbReference>
<evidence type="ECO:0000256" key="2">
    <source>
        <dbReference type="ARBA" id="ARBA00004141"/>
    </source>
</evidence>
<evidence type="ECO:0000259" key="15">
    <source>
        <dbReference type="PROSITE" id="PS50109"/>
    </source>
</evidence>
<dbReference type="Gene3D" id="3.30.565.10">
    <property type="entry name" value="Histidine kinase-like ATPase, C-terminal domain"/>
    <property type="match status" value="1"/>
</dbReference>
<dbReference type="Pfam" id="PF02518">
    <property type="entry name" value="HATPase_c"/>
    <property type="match status" value="1"/>
</dbReference>
<evidence type="ECO:0000256" key="3">
    <source>
        <dbReference type="ARBA" id="ARBA00012438"/>
    </source>
</evidence>
<comment type="caution">
    <text evidence="16">The sequence shown here is derived from an EMBL/GenBank/DDBJ whole genome shotgun (WGS) entry which is preliminary data.</text>
</comment>
<evidence type="ECO:0000256" key="4">
    <source>
        <dbReference type="ARBA" id="ARBA00022553"/>
    </source>
</evidence>
<keyword evidence="11" id="KW-0902">Two-component regulatory system</keyword>
<dbReference type="InterPro" id="IPR029016">
    <property type="entry name" value="GAF-like_dom_sf"/>
</dbReference>
<dbReference type="InterPro" id="IPR003661">
    <property type="entry name" value="HisK_dim/P_dom"/>
</dbReference>
<dbReference type="Proteomes" id="UP000238220">
    <property type="component" value="Unassembled WGS sequence"/>
</dbReference>
<feature type="transmembrane region" description="Helical" evidence="14">
    <location>
        <begin position="428"/>
        <end position="446"/>
    </location>
</feature>
<comment type="catalytic activity">
    <reaction evidence="1">
        <text>ATP + protein L-histidine = ADP + protein N-phospho-L-histidine.</text>
        <dbReference type="EC" id="2.7.13.3"/>
    </reaction>
</comment>
<dbReference type="InterPro" id="IPR003852">
    <property type="entry name" value="Sig_transdc_His_kinase_KdpD_N"/>
</dbReference>
<dbReference type="InterPro" id="IPR052023">
    <property type="entry name" value="Histidine_kinase_KdpD"/>
</dbReference>
<dbReference type="Pfam" id="PF00512">
    <property type="entry name" value="HisKA"/>
    <property type="match status" value="1"/>
</dbReference>
<dbReference type="InterPro" id="IPR036890">
    <property type="entry name" value="HATPase_C_sf"/>
</dbReference>
<dbReference type="InterPro" id="IPR003018">
    <property type="entry name" value="GAF"/>
</dbReference>
<keyword evidence="12 14" id="KW-0472">Membrane</keyword>
<dbReference type="CDD" id="cd00082">
    <property type="entry name" value="HisKA"/>
    <property type="match status" value="1"/>
</dbReference>
<dbReference type="GO" id="GO:0005737">
    <property type="term" value="C:cytoplasm"/>
    <property type="evidence" value="ECO:0007669"/>
    <property type="project" value="UniProtKB-ARBA"/>
</dbReference>
<keyword evidence="8 16" id="KW-0418">Kinase</keyword>
<organism evidence="16 17">
    <name type="scientific">Solimonas fluminis</name>
    <dbReference type="NCBI Taxonomy" id="2086571"/>
    <lineage>
        <taxon>Bacteria</taxon>
        <taxon>Pseudomonadati</taxon>
        <taxon>Pseudomonadota</taxon>
        <taxon>Gammaproteobacteria</taxon>
        <taxon>Nevskiales</taxon>
        <taxon>Nevskiaceae</taxon>
        <taxon>Solimonas</taxon>
    </lineage>
</organism>
<dbReference type="Pfam" id="PF00582">
    <property type="entry name" value="Usp"/>
    <property type="match status" value="1"/>
</dbReference>
<dbReference type="PANTHER" id="PTHR45569:SF1">
    <property type="entry name" value="SENSOR PROTEIN KDPD"/>
    <property type="match status" value="1"/>
</dbReference>
<dbReference type="Pfam" id="PF13492">
    <property type="entry name" value="GAF_3"/>
    <property type="match status" value="1"/>
</dbReference>
<dbReference type="Gene3D" id="3.40.50.300">
    <property type="entry name" value="P-loop containing nucleotide triphosphate hydrolases"/>
    <property type="match status" value="1"/>
</dbReference>
<dbReference type="RefSeq" id="WP_104231139.1">
    <property type="nucleotide sequence ID" value="NZ_PSNW01000008.1"/>
</dbReference>
<evidence type="ECO:0000256" key="7">
    <source>
        <dbReference type="ARBA" id="ARBA00022741"/>
    </source>
</evidence>
<keyword evidence="5" id="KW-0808">Transferase</keyword>
<evidence type="ECO:0000256" key="14">
    <source>
        <dbReference type="SAM" id="Phobius"/>
    </source>
</evidence>
<dbReference type="Gene3D" id="3.40.50.620">
    <property type="entry name" value="HUPs"/>
    <property type="match status" value="1"/>
</dbReference>
<dbReference type="InterPro" id="IPR027417">
    <property type="entry name" value="P-loop_NTPase"/>
</dbReference>
<dbReference type="SMART" id="SM00387">
    <property type="entry name" value="HATPase_c"/>
    <property type="match status" value="1"/>
</dbReference>
<dbReference type="Pfam" id="PF02702">
    <property type="entry name" value="KdpD"/>
    <property type="match status" value="1"/>
</dbReference>
<keyword evidence="4" id="KW-0597">Phosphoprotein</keyword>
<proteinExistence type="predicted"/>
<dbReference type="GO" id="GO:0042802">
    <property type="term" value="F:identical protein binding"/>
    <property type="evidence" value="ECO:0007669"/>
    <property type="project" value="UniProtKB-ARBA"/>
</dbReference>
<evidence type="ECO:0000313" key="17">
    <source>
        <dbReference type="Proteomes" id="UP000238220"/>
    </source>
</evidence>
<dbReference type="FunFam" id="3.30.565.10:FF:000042">
    <property type="entry name" value="Two-component sensor histidine kinase KdpD"/>
    <property type="match status" value="1"/>
</dbReference>
<keyword evidence="17" id="KW-1185">Reference proteome</keyword>
<evidence type="ECO:0000256" key="6">
    <source>
        <dbReference type="ARBA" id="ARBA00022692"/>
    </source>
</evidence>
<dbReference type="SUPFAM" id="SSF52402">
    <property type="entry name" value="Adenine nucleotide alpha hydrolases-like"/>
    <property type="match status" value="1"/>
</dbReference>
<dbReference type="InterPro" id="IPR014729">
    <property type="entry name" value="Rossmann-like_a/b/a_fold"/>
</dbReference>
<dbReference type="SUPFAM" id="SSF47384">
    <property type="entry name" value="Homodimeric domain of signal transducing histidine kinase"/>
    <property type="match status" value="1"/>
</dbReference>
<keyword evidence="7" id="KW-0547">Nucleotide-binding</keyword>
<dbReference type="SUPFAM" id="SSF55874">
    <property type="entry name" value="ATPase domain of HSP90 chaperone/DNA topoisomerase II/histidine kinase"/>
    <property type="match status" value="1"/>
</dbReference>
<dbReference type="SMART" id="SM00388">
    <property type="entry name" value="HisKA"/>
    <property type="match status" value="1"/>
</dbReference>
<comment type="function">
    <text evidence="13">Member of the two-component regulatory system KdpD/KdpE involved in the regulation of the kdp operon. KdpD may function as a membrane-associated protein kinase that phosphorylates KdpE in response to environmental signals.</text>
</comment>
<evidence type="ECO:0000256" key="13">
    <source>
        <dbReference type="ARBA" id="ARBA00057300"/>
    </source>
</evidence>
<dbReference type="InterPro" id="IPR038318">
    <property type="entry name" value="KdpD_sf"/>
</dbReference>
<evidence type="ECO:0000313" key="16">
    <source>
        <dbReference type="EMBL" id="PPE73100.1"/>
    </source>
</evidence>
<dbReference type="OrthoDB" id="9806130at2"/>
<evidence type="ECO:0000256" key="5">
    <source>
        <dbReference type="ARBA" id="ARBA00022679"/>
    </source>
</evidence>
<dbReference type="EC" id="2.7.13.3" evidence="3"/>
<dbReference type="Gene3D" id="1.10.287.130">
    <property type="match status" value="1"/>
</dbReference>
<dbReference type="InterPro" id="IPR005467">
    <property type="entry name" value="His_kinase_dom"/>
</dbReference>
<gene>
    <name evidence="16" type="ORF">C3942_14855</name>
</gene>
<keyword evidence="10 14" id="KW-1133">Transmembrane helix</keyword>
<dbReference type="GO" id="GO:0005524">
    <property type="term" value="F:ATP binding"/>
    <property type="evidence" value="ECO:0007669"/>
    <property type="project" value="UniProtKB-KW"/>
</dbReference>
<dbReference type="FunFam" id="3.40.50.300:FF:000483">
    <property type="entry name" value="Sensor histidine kinase KdpD"/>
    <property type="match status" value="1"/>
</dbReference>
<dbReference type="PANTHER" id="PTHR45569">
    <property type="entry name" value="SENSOR PROTEIN KDPD"/>
    <property type="match status" value="1"/>
</dbReference>
<dbReference type="InterPro" id="IPR036097">
    <property type="entry name" value="HisK_dim/P_sf"/>
</dbReference>
<evidence type="ECO:0000256" key="11">
    <source>
        <dbReference type="ARBA" id="ARBA00023012"/>
    </source>
</evidence>
<dbReference type="AlphaFoldDB" id="A0A2S5TDQ0"/>
<dbReference type="PRINTS" id="PR00344">
    <property type="entry name" value="BCTRLSENSOR"/>
</dbReference>
<evidence type="ECO:0000256" key="10">
    <source>
        <dbReference type="ARBA" id="ARBA00022989"/>
    </source>
</evidence>
<dbReference type="Gene3D" id="1.20.120.620">
    <property type="entry name" value="Backbone structure of the membrane domain of e. Coli histidine kinase receptor kdpd"/>
    <property type="match status" value="1"/>
</dbReference>
<dbReference type="InterPro" id="IPR006016">
    <property type="entry name" value="UspA"/>
</dbReference>
<keyword evidence="6 14" id="KW-0812">Transmembrane</keyword>
<dbReference type="Gene3D" id="3.30.450.40">
    <property type="match status" value="1"/>
</dbReference>
<keyword evidence="9" id="KW-0067">ATP-binding</keyword>
<sequence>MNSTVPSEPHRPSPEALLERVQREQHGKLKVFLGAAPGVGKTYEMLSSARKKQRDGVDVVIGIVETHGRRETMALVEGLPLIPRRRVPYEGRELEEMDLDAILARRPQLVLVDELAHTNAPGSRHPKRYLDVQELLAAGIDVWSTINIQHLESLNDIVAGITRVRVRETVPDAILDLADEVEVIDITPTELIERLREGKVYQGEAGERALQGYFNTGNLTALRELALRRTAAQVDEQLRHHRRTHGIEEVWPAGDRVLVCVNESPGAQALVRHAKRLADRLDAPWTALYLETARSLQLDEAQRDQVAENLRLAERLDGNALSIAGSSDIAGDLLAYAREHNISHIVTGKSQRSRWFELRHGSVVDQLVRRARNISIHVVADPQAESRRLPRRAFARPGDWNLAAILPVTLLVAAATGLGWLLHAATQVHNVALIYLAAVMISATRYGMVPSLYAALASSGAYNFFFLGPRYTFTVADPANVLSLVFFIAVSVVVSQLMARLRQQALATREQAYDSAELLNFTRRLAGLRKLEDLQAVTTGQVARILDLQALLLLPDDDGKRLSAESGLDDKDLAAAQWSFEKGEATGRGADTLPGASRLWLPLRTPSGIVGVLGAQRDGRGALLEPSERRMLDTIADLAAITIERIRLAKQIDQARMLAETEQLRSALLTSISHDLRTPLASIMGSISSLRSYGAMYDDAQREELLTTAQDETERMHRFVGNLLDMTRLDAGALQPKRETCELQEIVGSALQRTARLLERHQVSTAYSHELPMLTLDFVLMEQVLVNLLENAGKYAPEGTRIEISAQRHRYAVSIEVRDEGPGIPEADLQRIFDPFFRIRGGDRQRAGIGLGLAVCRGFVDAMGGRIRARNRRERSGSIFEIELPSSLFVSPAEAA</sequence>
<protein>
    <recommendedName>
        <fullName evidence="3">histidine kinase</fullName>
        <ecNumber evidence="3">2.7.13.3</ecNumber>
    </recommendedName>
</protein>
<dbReference type="EMBL" id="PSNW01000008">
    <property type="protein sequence ID" value="PPE73100.1"/>
    <property type="molecule type" value="Genomic_DNA"/>
</dbReference>
<dbReference type="InterPro" id="IPR025201">
    <property type="entry name" value="KdpD_TM"/>
</dbReference>
<evidence type="ECO:0000256" key="12">
    <source>
        <dbReference type="ARBA" id="ARBA00023136"/>
    </source>
</evidence>